<dbReference type="GO" id="GO:1902201">
    <property type="term" value="P:negative regulation of bacterial-type flagellum-dependent cell motility"/>
    <property type="evidence" value="ECO:0007669"/>
    <property type="project" value="TreeGrafter"/>
</dbReference>
<feature type="transmembrane region" description="Helical" evidence="6">
    <location>
        <begin position="20"/>
        <end position="41"/>
    </location>
</feature>
<dbReference type="InterPro" id="IPR029787">
    <property type="entry name" value="Nucleotide_cyclase"/>
</dbReference>
<dbReference type="CDD" id="cd12912">
    <property type="entry name" value="PDC2_MCP_like"/>
    <property type="match status" value="1"/>
</dbReference>
<dbReference type="SUPFAM" id="SSF55073">
    <property type="entry name" value="Nucleotide cyclase"/>
    <property type="match status" value="1"/>
</dbReference>
<comment type="caution">
    <text evidence="8">The sequence shown here is derived from an EMBL/GenBank/DDBJ whole genome shotgun (WGS) entry which is preliminary data.</text>
</comment>
<dbReference type="PANTHER" id="PTHR45138:SF9">
    <property type="entry name" value="DIGUANYLATE CYCLASE DGCM-RELATED"/>
    <property type="match status" value="1"/>
</dbReference>
<dbReference type="GO" id="GO:0052621">
    <property type="term" value="F:diguanylate cyclase activity"/>
    <property type="evidence" value="ECO:0007669"/>
    <property type="project" value="TreeGrafter"/>
</dbReference>
<evidence type="ECO:0000259" key="7">
    <source>
        <dbReference type="PROSITE" id="PS50887"/>
    </source>
</evidence>
<dbReference type="SMART" id="SM00267">
    <property type="entry name" value="GGDEF"/>
    <property type="match status" value="1"/>
</dbReference>
<dbReference type="AlphaFoldDB" id="A0A917C789"/>
<evidence type="ECO:0000256" key="6">
    <source>
        <dbReference type="SAM" id="Phobius"/>
    </source>
</evidence>
<dbReference type="InterPro" id="IPR033479">
    <property type="entry name" value="dCache_1"/>
</dbReference>
<organism evidence="8 9">
    <name type="scientific">Paenibacillus albidus</name>
    <dbReference type="NCBI Taxonomy" id="2041023"/>
    <lineage>
        <taxon>Bacteria</taxon>
        <taxon>Bacillati</taxon>
        <taxon>Bacillota</taxon>
        <taxon>Bacilli</taxon>
        <taxon>Bacillales</taxon>
        <taxon>Paenibacillaceae</taxon>
        <taxon>Paenibacillus</taxon>
    </lineage>
</organism>
<feature type="domain" description="GGDEF" evidence="7">
    <location>
        <begin position="400"/>
        <end position="530"/>
    </location>
</feature>
<dbReference type="InterPro" id="IPR000160">
    <property type="entry name" value="GGDEF_dom"/>
</dbReference>
<keyword evidence="3 6" id="KW-0812">Transmembrane</keyword>
<comment type="subcellular location">
    <subcellularLocation>
        <location evidence="1">Cell membrane</location>
        <topology evidence="1">Multi-pass membrane protein</topology>
    </subcellularLocation>
</comment>
<evidence type="ECO:0000256" key="5">
    <source>
        <dbReference type="ARBA" id="ARBA00023136"/>
    </source>
</evidence>
<name>A0A917C789_9BACL</name>
<keyword evidence="5 6" id="KW-0472">Membrane</keyword>
<sequence>MLSTRSGKPREKNKISLTSLLTGLVTLAVLLTSTILLIASYESKKQSLIETTMHLNYSKAARISHTMDSLFQSMQSSLEYNAGMLANSDTMMPEEVDRYLEVLRNSSNYFNSISLVNADGVVQNVAPSTLKTAGKKLTSKAGLEALALKAPFISAPYMTSTTKRLIVFMSEPLISRDGLYLGILAGTLYLQENNVMNLMFGNGGIDEMGSYYYIVDSDGHLLFHPDITRIGEDVSSSQVVQKLMDRQSGEQQTLSSRGAEMLAGYSSVPANGWGVVVVSPADVMHKQLVSHLRTIIWYTLLPFMALLLGVILLARRLAEPFVSLADLVNKVGKEKVKLPSAKPHWNREADLLTNAVYLAVSNIQKKTDLLTQEAATDPLTGLLNRRTLELTLKEWIVQEHPFSLIVIDVDKFKFVNDTYGHLTGDQVLRHVARMISSSMRPDDVCCRYGGEEFVILLSRTKPEDAFIVAERVRTAVENSNVPIPTRVTVSQGIAHYPTHAGSREELLEKADQALYLAKSSGRNRTVVAEE</sequence>
<evidence type="ECO:0000256" key="1">
    <source>
        <dbReference type="ARBA" id="ARBA00004651"/>
    </source>
</evidence>
<dbReference type="GO" id="GO:0043709">
    <property type="term" value="P:cell adhesion involved in single-species biofilm formation"/>
    <property type="evidence" value="ECO:0007669"/>
    <property type="project" value="TreeGrafter"/>
</dbReference>
<gene>
    <name evidence="8" type="ORF">GCM10010912_15640</name>
</gene>
<dbReference type="PROSITE" id="PS50887">
    <property type="entry name" value="GGDEF"/>
    <property type="match status" value="1"/>
</dbReference>
<evidence type="ECO:0000313" key="9">
    <source>
        <dbReference type="Proteomes" id="UP000637643"/>
    </source>
</evidence>
<dbReference type="CDD" id="cd01949">
    <property type="entry name" value="GGDEF"/>
    <property type="match status" value="1"/>
</dbReference>
<dbReference type="Pfam" id="PF00990">
    <property type="entry name" value="GGDEF"/>
    <property type="match status" value="1"/>
</dbReference>
<dbReference type="Proteomes" id="UP000637643">
    <property type="component" value="Unassembled WGS sequence"/>
</dbReference>
<dbReference type="InterPro" id="IPR029151">
    <property type="entry name" value="Sensor-like_sf"/>
</dbReference>
<reference evidence="8" key="1">
    <citation type="journal article" date="2014" name="Int. J. Syst. Evol. Microbiol.">
        <title>Complete genome sequence of Corynebacterium casei LMG S-19264T (=DSM 44701T), isolated from a smear-ripened cheese.</title>
        <authorList>
            <consortium name="US DOE Joint Genome Institute (JGI-PGF)"/>
            <person name="Walter F."/>
            <person name="Albersmeier A."/>
            <person name="Kalinowski J."/>
            <person name="Ruckert C."/>
        </authorList>
    </citation>
    <scope>NUCLEOTIDE SEQUENCE</scope>
    <source>
        <strain evidence="8">CGMCC 1.16134</strain>
    </source>
</reference>
<dbReference type="InterPro" id="IPR043128">
    <property type="entry name" value="Rev_trsase/Diguanyl_cyclase"/>
</dbReference>
<dbReference type="RefSeq" id="WP_189023583.1">
    <property type="nucleotide sequence ID" value="NZ_BMKR01000005.1"/>
</dbReference>
<proteinExistence type="predicted"/>
<keyword evidence="9" id="KW-1185">Reference proteome</keyword>
<reference evidence="8" key="2">
    <citation type="submission" date="2020-09" db="EMBL/GenBank/DDBJ databases">
        <authorList>
            <person name="Sun Q."/>
            <person name="Zhou Y."/>
        </authorList>
    </citation>
    <scope>NUCLEOTIDE SEQUENCE</scope>
    <source>
        <strain evidence="8">CGMCC 1.16134</strain>
    </source>
</reference>
<dbReference type="Pfam" id="PF02743">
    <property type="entry name" value="dCache_1"/>
    <property type="match status" value="1"/>
</dbReference>
<dbReference type="EMBL" id="BMKR01000005">
    <property type="protein sequence ID" value="GGF71365.1"/>
    <property type="molecule type" value="Genomic_DNA"/>
</dbReference>
<accession>A0A917C789</accession>
<dbReference type="Gene3D" id="3.30.450.20">
    <property type="entry name" value="PAS domain"/>
    <property type="match status" value="2"/>
</dbReference>
<dbReference type="Gene3D" id="3.30.70.270">
    <property type="match status" value="1"/>
</dbReference>
<protein>
    <submittedName>
        <fullName evidence="8">Cell signaling regulator</fullName>
    </submittedName>
</protein>
<keyword evidence="4 6" id="KW-1133">Transmembrane helix</keyword>
<dbReference type="FunFam" id="3.30.70.270:FF:000001">
    <property type="entry name" value="Diguanylate cyclase domain protein"/>
    <property type="match status" value="1"/>
</dbReference>
<keyword evidence="2" id="KW-1003">Cell membrane</keyword>
<feature type="transmembrane region" description="Helical" evidence="6">
    <location>
        <begin position="295"/>
        <end position="314"/>
    </location>
</feature>
<evidence type="ECO:0000313" key="8">
    <source>
        <dbReference type="EMBL" id="GGF71365.1"/>
    </source>
</evidence>
<dbReference type="PANTHER" id="PTHR45138">
    <property type="entry name" value="REGULATORY COMPONENTS OF SENSORY TRANSDUCTION SYSTEM"/>
    <property type="match status" value="1"/>
</dbReference>
<dbReference type="SUPFAM" id="SSF103190">
    <property type="entry name" value="Sensory domain-like"/>
    <property type="match status" value="1"/>
</dbReference>
<evidence type="ECO:0000256" key="2">
    <source>
        <dbReference type="ARBA" id="ARBA00022475"/>
    </source>
</evidence>
<evidence type="ECO:0000256" key="3">
    <source>
        <dbReference type="ARBA" id="ARBA00022692"/>
    </source>
</evidence>
<dbReference type="CDD" id="cd18773">
    <property type="entry name" value="PDC1_HK_sensor"/>
    <property type="match status" value="1"/>
</dbReference>
<dbReference type="InterPro" id="IPR050469">
    <property type="entry name" value="Diguanylate_Cyclase"/>
</dbReference>
<dbReference type="GO" id="GO:0005886">
    <property type="term" value="C:plasma membrane"/>
    <property type="evidence" value="ECO:0007669"/>
    <property type="project" value="UniProtKB-SubCell"/>
</dbReference>
<evidence type="ECO:0000256" key="4">
    <source>
        <dbReference type="ARBA" id="ARBA00022989"/>
    </source>
</evidence>
<dbReference type="NCBIfam" id="TIGR00254">
    <property type="entry name" value="GGDEF"/>
    <property type="match status" value="1"/>
</dbReference>